<dbReference type="AlphaFoldDB" id="A0A0F9P195"/>
<evidence type="ECO:0000256" key="1">
    <source>
        <dbReference type="ARBA" id="ARBA00022612"/>
    </source>
</evidence>
<sequence>MGSRSENLVLVVRAKNQARGVLRGVSRDLGKMDAKTTKFGKSAMAVGKFGVKAFAGIGVAVAGLAVIGVKSFAQFEDKMNQSLAIMGDVAPKLRDEMASTARAIAKETRIGVNDAAESYFFLASAGLNAEQSIAALPQVAAFAQAGMFDMARATDLATDAQSALGLTVDDSEANLTNLTRVTDVLVKANTLANASVEQFSESLTNKAGAALKVVNKDIEEGVAVLAAFADQGIKGAEAGTALNIVMRELQTKSIKNKEKFREFGVEVFDSTGKMNNMADIIGDLEGALEGMSDEQKKSTLAQLGFNDKSVIFIQTLLGTSEKIRQYEKDLKSAGGTTQEVADNQMKSLSAEFEILGSKVNDMMLGLGEELAPAIRDDLIPALETLVLTTGMFVEAIGPGLIKAIGWATDAMVGFQVIVLDLVSLWDDEAGRKARQIVLNKELAEGLGDTITPHKRLAAAMITLGKQNAWTEDGLRSLISTIGTNNLETGAAVAIVREYAEAQGYSAEFIEMLDNATADATLTSEQWSAALNTGAFELTMYRGELDETTGEYMSLEDQIAATMDMQAEYTDQLRALSDPLFGAVKGMQGLAKAEEVVHELEHKGKKGTEEWNLAMIDLAEATFGAQDALDEMDETQLIAAMDAIGLATGQTREEVALMLQDLGILNGMDVAFAIRAQVMAGTQSAQSVNVSAHGGSFFRGEEMIVGEDGIEFITAATSGTVVSNPNTTGGNFNSFFGSGGGGGTSSGITIQKLNITVEDDLRDPGAGRRFIERLVSDIESYNREQVR</sequence>
<dbReference type="PANTHER" id="PTHR37813:SF1">
    <property type="entry name" value="FELS-2 PROPHAGE PROTEIN"/>
    <property type="match status" value="1"/>
</dbReference>
<accession>A0A0F9P195</accession>
<dbReference type="EMBL" id="LAZR01002941">
    <property type="protein sequence ID" value="KKN23774.1"/>
    <property type="molecule type" value="Genomic_DNA"/>
</dbReference>
<feature type="transmembrane region" description="Helical" evidence="2">
    <location>
        <begin position="49"/>
        <end position="69"/>
    </location>
</feature>
<dbReference type="NCBIfam" id="TIGR01760">
    <property type="entry name" value="tape_meas_TP901"/>
    <property type="match status" value="1"/>
</dbReference>
<dbReference type="Pfam" id="PF10145">
    <property type="entry name" value="PhageMin_Tail"/>
    <property type="match status" value="1"/>
</dbReference>
<reference evidence="4" key="1">
    <citation type="journal article" date="2015" name="Nature">
        <title>Complex archaea that bridge the gap between prokaryotes and eukaryotes.</title>
        <authorList>
            <person name="Spang A."/>
            <person name="Saw J.H."/>
            <person name="Jorgensen S.L."/>
            <person name="Zaremba-Niedzwiedzka K."/>
            <person name="Martijn J."/>
            <person name="Lind A.E."/>
            <person name="van Eijk R."/>
            <person name="Schleper C."/>
            <person name="Guy L."/>
            <person name="Ettema T.J."/>
        </authorList>
    </citation>
    <scope>NUCLEOTIDE SEQUENCE</scope>
</reference>
<feature type="domain" description="Phage tail tape measure protein" evidence="3">
    <location>
        <begin position="100"/>
        <end position="303"/>
    </location>
</feature>
<gene>
    <name evidence="4" type="ORF">LCGC14_0901660</name>
</gene>
<name>A0A0F9P195_9ZZZZ</name>
<keyword evidence="2" id="KW-0472">Membrane</keyword>
<protein>
    <recommendedName>
        <fullName evidence="3">Phage tail tape measure protein domain-containing protein</fullName>
    </recommendedName>
</protein>
<dbReference type="InterPro" id="IPR010090">
    <property type="entry name" value="Phage_tape_meas"/>
</dbReference>
<comment type="caution">
    <text evidence="4">The sequence shown here is derived from an EMBL/GenBank/DDBJ whole genome shotgun (WGS) entry which is preliminary data.</text>
</comment>
<organism evidence="4">
    <name type="scientific">marine sediment metagenome</name>
    <dbReference type="NCBI Taxonomy" id="412755"/>
    <lineage>
        <taxon>unclassified sequences</taxon>
        <taxon>metagenomes</taxon>
        <taxon>ecological metagenomes</taxon>
    </lineage>
</organism>
<evidence type="ECO:0000259" key="3">
    <source>
        <dbReference type="Pfam" id="PF10145"/>
    </source>
</evidence>
<keyword evidence="1" id="KW-1188">Viral release from host cell</keyword>
<dbReference type="PANTHER" id="PTHR37813">
    <property type="entry name" value="FELS-2 PROPHAGE PROTEIN"/>
    <property type="match status" value="1"/>
</dbReference>
<evidence type="ECO:0000256" key="2">
    <source>
        <dbReference type="SAM" id="Phobius"/>
    </source>
</evidence>
<keyword evidence="2" id="KW-1133">Transmembrane helix</keyword>
<proteinExistence type="predicted"/>
<evidence type="ECO:0000313" key="4">
    <source>
        <dbReference type="EMBL" id="KKN23774.1"/>
    </source>
</evidence>
<keyword evidence="2" id="KW-0812">Transmembrane</keyword>